<evidence type="ECO:0000313" key="2">
    <source>
        <dbReference type="EMBL" id="MBZ9567817.1"/>
    </source>
</evidence>
<gene>
    <name evidence="2" type="ORF">KGQ91_09005</name>
</gene>
<reference evidence="2 3" key="1">
    <citation type="submission" date="2021-05" db="EMBL/GenBank/DDBJ databases">
        <title>Petroleum and Energy Research Collection (APPE): ex situ preservation of microbial diversity associated with the oil industry and exploitation of its biotechnological potential.</title>
        <authorList>
            <person name="Paixao C.T.M."/>
            <person name="Gomes M.B."/>
            <person name="Oliveira V.M."/>
        </authorList>
    </citation>
    <scope>NUCLEOTIDE SEQUENCE [LARGE SCALE GENOMIC DNA]</scope>
    <source>
        <strain evidence="2 3">LIT2</strain>
    </source>
</reference>
<protein>
    <submittedName>
        <fullName evidence="2">Phasin family protein</fullName>
    </submittedName>
</protein>
<dbReference type="InterPro" id="IPR018968">
    <property type="entry name" value="Phasin"/>
</dbReference>
<comment type="caution">
    <text evidence="2">The sequence shown here is derived from an EMBL/GenBank/DDBJ whole genome shotgun (WGS) entry which is preliminary data.</text>
</comment>
<proteinExistence type="predicted"/>
<sequence>MATNTQNAFDQVNKQFETFYTGPARAYAAMAMDYTEQLVNTQMSFTKAYVDAGFAQTRAMLDVRDAEGFRSYVEEQQKVVKDLGERLKGDAEKVVALNQDFAKQSQQLVEENLKTASKTAGQTK</sequence>
<dbReference type="Pfam" id="PF09361">
    <property type="entry name" value="Phasin_2"/>
    <property type="match status" value="1"/>
</dbReference>
<accession>A0ABS7X1E5</accession>
<keyword evidence="3" id="KW-1185">Reference proteome</keyword>
<name>A0ABS7X1E5_9GAMM</name>
<dbReference type="RefSeq" id="WP_224420819.1">
    <property type="nucleotide sequence ID" value="NZ_JAGXFD010000001.1"/>
</dbReference>
<organism evidence="2 3">
    <name type="scientific">Modicisalibacter tunisiensis</name>
    <dbReference type="NCBI Taxonomy" id="390637"/>
    <lineage>
        <taxon>Bacteria</taxon>
        <taxon>Pseudomonadati</taxon>
        <taxon>Pseudomonadota</taxon>
        <taxon>Gammaproteobacteria</taxon>
        <taxon>Oceanospirillales</taxon>
        <taxon>Halomonadaceae</taxon>
        <taxon>Modicisalibacter</taxon>
    </lineage>
</organism>
<dbReference type="EMBL" id="JAGXFD010000001">
    <property type="protein sequence ID" value="MBZ9567817.1"/>
    <property type="molecule type" value="Genomic_DNA"/>
</dbReference>
<evidence type="ECO:0000313" key="3">
    <source>
        <dbReference type="Proteomes" id="UP001319883"/>
    </source>
</evidence>
<feature type="domain" description="Phasin" evidence="1">
    <location>
        <begin position="23"/>
        <end position="112"/>
    </location>
</feature>
<evidence type="ECO:0000259" key="1">
    <source>
        <dbReference type="Pfam" id="PF09361"/>
    </source>
</evidence>
<dbReference type="Proteomes" id="UP001319883">
    <property type="component" value="Unassembled WGS sequence"/>
</dbReference>